<evidence type="ECO:0000313" key="1">
    <source>
        <dbReference type="EMBL" id="CAH0561293.1"/>
    </source>
</evidence>
<protein>
    <submittedName>
        <fullName evidence="1">Uncharacterized protein</fullName>
    </submittedName>
</protein>
<gene>
    <name evidence="1" type="ORF">MELIAE_LOCUS10859</name>
</gene>
<accession>A0A9P0FKW6</accession>
<dbReference type="Proteomes" id="UP001154078">
    <property type="component" value="Chromosome 7"/>
</dbReference>
<organism evidence="1 2">
    <name type="scientific">Brassicogethes aeneus</name>
    <name type="common">Rape pollen beetle</name>
    <name type="synonym">Meligethes aeneus</name>
    <dbReference type="NCBI Taxonomy" id="1431903"/>
    <lineage>
        <taxon>Eukaryota</taxon>
        <taxon>Metazoa</taxon>
        <taxon>Ecdysozoa</taxon>
        <taxon>Arthropoda</taxon>
        <taxon>Hexapoda</taxon>
        <taxon>Insecta</taxon>
        <taxon>Pterygota</taxon>
        <taxon>Neoptera</taxon>
        <taxon>Endopterygota</taxon>
        <taxon>Coleoptera</taxon>
        <taxon>Polyphaga</taxon>
        <taxon>Cucujiformia</taxon>
        <taxon>Nitidulidae</taxon>
        <taxon>Meligethinae</taxon>
        <taxon>Brassicogethes</taxon>
    </lineage>
</organism>
<dbReference type="AlphaFoldDB" id="A0A9P0FKW6"/>
<dbReference type="EMBL" id="OV121138">
    <property type="protein sequence ID" value="CAH0561293.1"/>
    <property type="molecule type" value="Genomic_DNA"/>
</dbReference>
<evidence type="ECO:0000313" key="2">
    <source>
        <dbReference type="Proteomes" id="UP001154078"/>
    </source>
</evidence>
<keyword evidence="2" id="KW-1185">Reference proteome</keyword>
<sequence length="263" mass="30555">MEVKNSKSKKENAEYSDSTVVKKMKQGMSYTGKEKTIILNVFKYFKAEYSDLCVTEIVRRTAKATGCSEKSIFMFRKEEKTGFKEPSKTKVRKNININSRYIKYDDNVRQAIRTIIYDLKYKNVVPSLSTILKSINGDESLPNFSIMTLRRLLFDMGFYYEKDGRKSILVEKNGPKPPEMPVEEPYNPPAVENNQIPQNNAINIPQPLNYIEHQNRWGLPEHEHHHMGVMMPNHGIQPVHHLQPNMPLRPHNYHLMQPAGIYS</sequence>
<reference evidence="1" key="1">
    <citation type="submission" date="2021-12" db="EMBL/GenBank/DDBJ databases">
        <authorList>
            <person name="King R."/>
        </authorList>
    </citation>
    <scope>NUCLEOTIDE SEQUENCE</scope>
</reference>
<dbReference type="OrthoDB" id="10039611at2759"/>
<proteinExistence type="predicted"/>
<name>A0A9P0FKW6_BRAAE</name>